<name>A0A420DL39_9FLAO</name>
<evidence type="ECO:0000259" key="4">
    <source>
        <dbReference type="PROSITE" id="PS01124"/>
    </source>
</evidence>
<dbReference type="PANTHER" id="PTHR46796:SF13">
    <property type="entry name" value="HTH-TYPE TRANSCRIPTIONAL ACTIVATOR RHAS"/>
    <property type="match status" value="1"/>
</dbReference>
<dbReference type="RefSeq" id="WP_120201282.1">
    <property type="nucleotide sequence ID" value="NZ_RAQJ01000003.1"/>
</dbReference>
<keyword evidence="6" id="KW-1185">Reference proteome</keyword>
<dbReference type="SMART" id="SM00342">
    <property type="entry name" value="HTH_ARAC"/>
    <property type="match status" value="1"/>
</dbReference>
<dbReference type="InterPro" id="IPR018060">
    <property type="entry name" value="HTH_AraC"/>
</dbReference>
<proteinExistence type="predicted"/>
<keyword evidence="3" id="KW-0804">Transcription</keyword>
<dbReference type="PANTHER" id="PTHR46796">
    <property type="entry name" value="HTH-TYPE TRANSCRIPTIONAL ACTIVATOR RHAS-RELATED"/>
    <property type="match status" value="1"/>
</dbReference>
<gene>
    <name evidence="5" type="ORF">BXY80_1900</name>
</gene>
<evidence type="ECO:0000256" key="3">
    <source>
        <dbReference type="ARBA" id="ARBA00023163"/>
    </source>
</evidence>
<comment type="caution">
    <text evidence="5">The sequence shown here is derived from an EMBL/GenBank/DDBJ whole genome shotgun (WGS) entry which is preliminary data.</text>
</comment>
<dbReference type="GO" id="GO:0003700">
    <property type="term" value="F:DNA-binding transcription factor activity"/>
    <property type="evidence" value="ECO:0007669"/>
    <property type="project" value="InterPro"/>
</dbReference>
<dbReference type="GO" id="GO:0043565">
    <property type="term" value="F:sequence-specific DNA binding"/>
    <property type="evidence" value="ECO:0007669"/>
    <property type="project" value="InterPro"/>
</dbReference>
<dbReference type="Proteomes" id="UP000284892">
    <property type="component" value="Unassembled WGS sequence"/>
</dbReference>
<organism evidence="5 6">
    <name type="scientific">Ichthyenterobacterium magnum</name>
    <dbReference type="NCBI Taxonomy" id="1230530"/>
    <lineage>
        <taxon>Bacteria</taxon>
        <taxon>Pseudomonadati</taxon>
        <taxon>Bacteroidota</taxon>
        <taxon>Flavobacteriia</taxon>
        <taxon>Flavobacteriales</taxon>
        <taxon>Flavobacteriaceae</taxon>
        <taxon>Ichthyenterobacterium</taxon>
    </lineage>
</organism>
<evidence type="ECO:0000256" key="1">
    <source>
        <dbReference type="ARBA" id="ARBA00023015"/>
    </source>
</evidence>
<protein>
    <submittedName>
        <fullName evidence="5">AraC-like DNA-binding protein</fullName>
    </submittedName>
</protein>
<evidence type="ECO:0000313" key="5">
    <source>
        <dbReference type="EMBL" id="RKE94887.1"/>
    </source>
</evidence>
<dbReference type="PROSITE" id="PS01124">
    <property type="entry name" value="HTH_ARAC_FAMILY_2"/>
    <property type="match status" value="1"/>
</dbReference>
<dbReference type="EMBL" id="RAQJ01000003">
    <property type="protein sequence ID" value="RKE94887.1"/>
    <property type="molecule type" value="Genomic_DNA"/>
</dbReference>
<dbReference type="Pfam" id="PF20240">
    <property type="entry name" value="DUF6597"/>
    <property type="match status" value="1"/>
</dbReference>
<dbReference type="Pfam" id="PF12833">
    <property type="entry name" value="HTH_18"/>
    <property type="match status" value="1"/>
</dbReference>
<evidence type="ECO:0000256" key="2">
    <source>
        <dbReference type="ARBA" id="ARBA00023125"/>
    </source>
</evidence>
<feature type="domain" description="HTH araC/xylS-type" evidence="4">
    <location>
        <begin position="167"/>
        <end position="266"/>
    </location>
</feature>
<dbReference type="InterPro" id="IPR050204">
    <property type="entry name" value="AraC_XylS_family_regulators"/>
</dbReference>
<dbReference type="InterPro" id="IPR046532">
    <property type="entry name" value="DUF6597"/>
</dbReference>
<dbReference type="OrthoDB" id="323290at2"/>
<dbReference type="Gene3D" id="1.10.10.60">
    <property type="entry name" value="Homeodomain-like"/>
    <property type="match status" value="1"/>
</dbReference>
<keyword evidence="2 5" id="KW-0238">DNA-binding</keyword>
<reference evidence="5 6" key="1">
    <citation type="submission" date="2018-09" db="EMBL/GenBank/DDBJ databases">
        <title>Genomic Encyclopedia of Archaeal and Bacterial Type Strains, Phase II (KMG-II): from individual species to whole genera.</title>
        <authorList>
            <person name="Goeker M."/>
        </authorList>
    </citation>
    <scope>NUCLEOTIDE SEQUENCE [LARGE SCALE GENOMIC DNA]</scope>
    <source>
        <strain evidence="5 6">DSM 26283</strain>
    </source>
</reference>
<dbReference type="AlphaFoldDB" id="A0A420DL39"/>
<accession>A0A420DL39</accession>
<keyword evidence="1" id="KW-0805">Transcription regulation</keyword>
<evidence type="ECO:0000313" key="6">
    <source>
        <dbReference type="Proteomes" id="UP000284892"/>
    </source>
</evidence>
<sequence>MYFKRYTPKHFFSRFIDCFFVIDTSVLDINVEDLVIPDGTFGLLFIEDQTQAAISRTLSTNSESFALKKTTIFGQKTHAVNYNIKAVKSIVFGLKIKPNGMFLFTPDVFNLKNIFTDITTINNDNLLILEQKILDSHTIKQKIDCVEEYISQRLKVVEFDSDFEFMESIVDFIHNHKGNVKFNYLLECFGANYKKIERLFLKYLGVTPKVYMRIIRFNACINSYQNTDLEENLTQLALVNGFFDQSHLIKEFKQFTSLTPKQFFNKELSYSENEYMNIINNRW</sequence>